<dbReference type="CDD" id="cd00220">
    <property type="entry name" value="VMO-I"/>
    <property type="match status" value="1"/>
</dbReference>
<keyword evidence="1" id="KW-0732">Signal</keyword>
<dbReference type="InterPro" id="IPR005515">
    <property type="entry name" value="VOMI"/>
</dbReference>
<reference evidence="2" key="2">
    <citation type="submission" date="2025-09" db="UniProtKB">
        <authorList>
            <consortium name="Ensembl"/>
        </authorList>
    </citation>
    <scope>IDENTIFICATION</scope>
</reference>
<feature type="signal peptide" evidence="1">
    <location>
        <begin position="1"/>
        <end position="18"/>
    </location>
</feature>
<dbReference type="SUPFAM" id="SSF51092">
    <property type="entry name" value="Vitelline membrane outer protein-I (VMO-I)"/>
    <property type="match status" value="1"/>
</dbReference>
<dbReference type="InterPro" id="IPR036706">
    <property type="entry name" value="VOMI_sf"/>
</dbReference>
<feature type="chain" id="PRO_5034238158" description="Vitelline membrane outer layer protein 1 homolog" evidence="1">
    <location>
        <begin position="19"/>
        <end position="189"/>
    </location>
</feature>
<dbReference type="AlphaFoldDB" id="A0A8D0HCD6"/>
<protein>
    <recommendedName>
        <fullName evidence="4">Vitelline membrane outer layer protein 1 homolog</fullName>
    </recommendedName>
</protein>
<dbReference type="OMA" id="NDMRVFC"/>
<accession>A0A8D0HCD6</accession>
<reference evidence="2" key="1">
    <citation type="submission" date="2025-08" db="UniProtKB">
        <authorList>
            <consortium name="Ensembl"/>
        </authorList>
    </citation>
    <scope>IDENTIFICATION</scope>
</reference>
<dbReference type="GO" id="GO:0005615">
    <property type="term" value="C:extracellular space"/>
    <property type="evidence" value="ECO:0007669"/>
    <property type="project" value="TreeGrafter"/>
</dbReference>
<dbReference type="PANTHER" id="PTHR18841">
    <property type="entry name" value="VITELLINE MEMBRANE OUTER LAYER PROTEIN I-RELATED"/>
    <property type="match status" value="1"/>
</dbReference>
<dbReference type="Pfam" id="PF03762">
    <property type="entry name" value="VOMI"/>
    <property type="match status" value="1"/>
</dbReference>
<organism evidence="2 3">
    <name type="scientific">Sphenodon punctatus</name>
    <name type="common">Tuatara</name>
    <name type="synonym">Hatteria punctata</name>
    <dbReference type="NCBI Taxonomy" id="8508"/>
    <lineage>
        <taxon>Eukaryota</taxon>
        <taxon>Metazoa</taxon>
        <taxon>Chordata</taxon>
        <taxon>Craniata</taxon>
        <taxon>Vertebrata</taxon>
        <taxon>Euteleostomi</taxon>
        <taxon>Lepidosauria</taxon>
        <taxon>Sphenodontia</taxon>
        <taxon>Sphenodontidae</taxon>
        <taxon>Sphenodon</taxon>
    </lineage>
</organism>
<dbReference type="Gene3D" id="2.100.10.20">
    <property type="entry name" value="Vitelline membrane outer layer protein I (VOMI)"/>
    <property type="match status" value="1"/>
</dbReference>
<dbReference type="GeneTree" id="ENSGT00390000009313"/>
<dbReference type="PANTHER" id="PTHR18841:SF2">
    <property type="entry name" value="VITELLINE MEMBRANE OUTER LAYER PROTEIN 1 HOMOLOG"/>
    <property type="match status" value="1"/>
</dbReference>
<keyword evidence="3" id="KW-1185">Reference proteome</keyword>
<evidence type="ECO:0000313" key="3">
    <source>
        <dbReference type="Proteomes" id="UP000694392"/>
    </source>
</evidence>
<evidence type="ECO:0008006" key="4">
    <source>
        <dbReference type="Google" id="ProtNLM"/>
    </source>
</evidence>
<evidence type="ECO:0000256" key="1">
    <source>
        <dbReference type="SAM" id="SignalP"/>
    </source>
</evidence>
<name>A0A8D0HCD6_SPHPU</name>
<dbReference type="Ensembl" id="ENSSPUT00000020858.1">
    <property type="protein sequence ID" value="ENSSPUP00000019579.1"/>
    <property type="gene ID" value="ENSSPUG00000015080.1"/>
</dbReference>
<evidence type="ECO:0000313" key="2">
    <source>
        <dbReference type="Ensembl" id="ENSSPUP00000019579.1"/>
    </source>
</evidence>
<proteinExistence type="predicted"/>
<dbReference type="Proteomes" id="UP000694392">
    <property type="component" value="Unplaced"/>
</dbReference>
<sequence>MRPLISVVLSLLVTCCLGDAKRRGYISTLTVPNGGKWGDWGETQFCPRGFANAFELKVESYQGSRPNQDDTGLNGIRLHCTDGNIIESSVGRWGSWTGFQWCPSGLLNSFSLRVERPQGLRDDTAANNVQFTCSDGTPLVGQGNSFGDFGQWSRPCSSGAICGLRTKVEKPQGIKDDTALNDVTLFCCS</sequence>